<evidence type="ECO:0000313" key="13">
    <source>
        <dbReference type="Proteomes" id="UP000317257"/>
    </source>
</evidence>
<comment type="similarity">
    <text evidence="2 9">Belongs to the glycosyl hydrolase 28 family.</text>
</comment>
<evidence type="ECO:0000256" key="1">
    <source>
        <dbReference type="ARBA" id="ARBA00004613"/>
    </source>
</evidence>
<evidence type="ECO:0000256" key="5">
    <source>
        <dbReference type="ARBA" id="ARBA00022801"/>
    </source>
</evidence>
<feature type="compositionally biased region" description="Low complexity" evidence="10">
    <location>
        <begin position="475"/>
        <end position="486"/>
    </location>
</feature>
<comment type="caution">
    <text evidence="12">The sequence shown here is derived from an EMBL/GenBank/DDBJ whole genome shotgun (WGS) entry which is preliminary data.</text>
</comment>
<dbReference type="Proteomes" id="UP000317257">
    <property type="component" value="Unassembled WGS sequence"/>
</dbReference>
<comment type="subcellular location">
    <subcellularLocation>
        <location evidence="1">Secreted</location>
    </subcellularLocation>
</comment>
<evidence type="ECO:0000256" key="3">
    <source>
        <dbReference type="ARBA" id="ARBA00022525"/>
    </source>
</evidence>
<dbReference type="InterPro" id="IPR011050">
    <property type="entry name" value="Pectin_lyase_fold/virulence"/>
</dbReference>
<dbReference type="PANTHER" id="PTHR31736">
    <property type="match status" value="1"/>
</dbReference>
<feature type="chain" id="PRO_5022756073" evidence="11">
    <location>
        <begin position="18"/>
        <end position="501"/>
    </location>
</feature>
<accession>A0A5C6GMK5</accession>
<dbReference type="GO" id="GO:0071555">
    <property type="term" value="P:cell wall organization"/>
    <property type="evidence" value="ECO:0007669"/>
    <property type="project" value="UniProtKB-KW"/>
</dbReference>
<dbReference type="EMBL" id="SBHS01000003">
    <property type="protein sequence ID" value="TWU77621.1"/>
    <property type="molecule type" value="Genomic_DNA"/>
</dbReference>
<feature type="region of interest" description="Disordered" evidence="10">
    <location>
        <begin position="468"/>
        <end position="501"/>
    </location>
</feature>
<dbReference type="InterPro" id="IPR012334">
    <property type="entry name" value="Pectin_lyas_fold"/>
</dbReference>
<keyword evidence="7 9" id="KW-0326">Glycosidase</keyword>
<keyword evidence="8" id="KW-0961">Cell wall biogenesis/degradation</keyword>
<evidence type="ECO:0000256" key="7">
    <source>
        <dbReference type="ARBA" id="ARBA00023295"/>
    </source>
</evidence>
<dbReference type="PANTHER" id="PTHR31736:SF8">
    <property type="entry name" value="PUTATIVE (AFU_ORTHOLOGUE AFUA_7G06410)-RELATED"/>
    <property type="match status" value="1"/>
</dbReference>
<keyword evidence="4 11" id="KW-0732">Signal</keyword>
<keyword evidence="5 9" id="KW-0378">Hydrolase</keyword>
<evidence type="ECO:0000256" key="8">
    <source>
        <dbReference type="ARBA" id="ARBA00023316"/>
    </source>
</evidence>
<proteinExistence type="inferred from homology"/>
<reference evidence="13" key="1">
    <citation type="submission" date="2018-12" db="EMBL/GenBank/DDBJ databases">
        <title>The complete genome of Metarhizium rileyi, a key fungal pathogen of Lepidoptera.</title>
        <authorList>
            <person name="Binneck E."/>
            <person name="Lastra C.C.L."/>
            <person name="Sosa-Gomez D.R."/>
        </authorList>
    </citation>
    <scope>NUCLEOTIDE SEQUENCE [LARGE SCALE GENOMIC DNA]</scope>
    <source>
        <strain evidence="13">Cep018-CH2</strain>
    </source>
</reference>
<dbReference type="AlphaFoldDB" id="A0A5C6GMK5"/>
<keyword evidence="6" id="KW-0325">Glycoprotein</keyword>
<evidence type="ECO:0000256" key="11">
    <source>
        <dbReference type="SAM" id="SignalP"/>
    </source>
</evidence>
<evidence type="ECO:0000313" key="12">
    <source>
        <dbReference type="EMBL" id="TWU77621.1"/>
    </source>
</evidence>
<feature type="signal peptide" evidence="11">
    <location>
        <begin position="1"/>
        <end position="17"/>
    </location>
</feature>
<evidence type="ECO:0000256" key="9">
    <source>
        <dbReference type="RuleBase" id="RU361169"/>
    </source>
</evidence>
<keyword evidence="3" id="KW-0964">Secreted</keyword>
<dbReference type="GO" id="GO:0005975">
    <property type="term" value="P:carbohydrate metabolic process"/>
    <property type="evidence" value="ECO:0007669"/>
    <property type="project" value="InterPro"/>
</dbReference>
<dbReference type="InterPro" id="IPR000743">
    <property type="entry name" value="Glyco_hydro_28"/>
</dbReference>
<dbReference type="GO" id="GO:0004650">
    <property type="term" value="F:polygalacturonase activity"/>
    <property type="evidence" value="ECO:0007669"/>
    <property type="project" value="InterPro"/>
</dbReference>
<gene>
    <name evidence="12" type="ORF">ED733_007985</name>
</gene>
<dbReference type="GO" id="GO:0005576">
    <property type="term" value="C:extracellular region"/>
    <property type="evidence" value="ECO:0007669"/>
    <property type="project" value="UniProtKB-SubCell"/>
</dbReference>
<sequence length="501" mass="56361">MRLLAFLPAVQCAVALGGNLQQIDDNNNNNNNNNNKNNNIVIHNHHLQQRGMDHADILASRKLPDLEFFRNQALEEKRTFCVVEPDENGGDDASSIMGALNKECRDRGLVFMPGPLYHIASNMTTMGMDDVKIFLLGRMLWSPDVNYWRSVSMPIGFQNQSTVWYFGGKNVTWDGLDAGTLDGNGQVWYDWARSEGNLPRRPMNINFRELSHSVIRNLRFVQSQMWTMAVTHSHAVELTDIYVNSTSSSQWSTLNTDGCDTVYSDDITFRRWFVKNGDDAIALKGNSSRISVYDSEFHDGQGVAIGSMGQYDGKFEYITDFYARNITLVNTAHVSYLKTWAGVSRGFPPNGGGGGIGHASNITMEDIRITRLRQQPFFAWQCENYSGFAGKDCNSSLFKMNNVTWANVTGTVTKDVRNVGSFQCSAAANGCHHFKVSNIDISSDGRGKLDKWHCENVRENTGFTCNDPPQRFAYNNNNSSSSSSSRSRSRSRRKYTYMPYI</sequence>
<evidence type="ECO:0000256" key="4">
    <source>
        <dbReference type="ARBA" id="ARBA00022729"/>
    </source>
</evidence>
<dbReference type="Pfam" id="PF00295">
    <property type="entry name" value="Glyco_hydro_28"/>
    <property type="match status" value="1"/>
</dbReference>
<dbReference type="SUPFAM" id="SSF51126">
    <property type="entry name" value="Pectin lyase-like"/>
    <property type="match status" value="1"/>
</dbReference>
<name>A0A5C6GMK5_METRR</name>
<protein>
    <submittedName>
        <fullName evidence="12">Uncharacterized protein</fullName>
    </submittedName>
</protein>
<organism evidence="12 13">
    <name type="scientific">Metarhizium rileyi (strain RCEF 4871)</name>
    <name type="common">Nomuraea rileyi</name>
    <dbReference type="NCBI Taxonomy" id="1649241"/>
    <lineage>
        <taxon>Eukaryota</taxon>
        <taxon>Fungi</taxon>
        <taxon>Dikarya</taxon>
        <taxon>Ascomycota</taxon>
        <taxon>Pezizomycotina</taxon>
        <taxon>Sordariomycetes</taxon>
        <taxon>Hypocreomycetidae</taxon>
        <taxon>Hypocreales</taxon>
        <taxon>Clavicipitaceae</taxon>
        <taxon>Metarhizium</taxon>
    </lineage>
</organism>
<evidence type="ECO:0000256" key="10">
    <source>
        <dbReference type="SAM" id="MobiDB-lite"/>
    </source>
</evidence>
<dbReference type="Gene3D" id="2.160.20.10">
    <property type="entry name" value="Single-stranded right-handed beta-helix, Pectin lyase-like"/>
    <property type="match status" value="1"/>
</dbReference>
<evidence type="ECO:0000256" key="6">
    <source>
        <dbReference type="ARBA" id="ARBA00023180"/>
    </source>
</evidence>
<evidence type="ECO:0000256" key="2">
    <source>
        <dbReference type="ARBA" id="ARBA00008834"/>
    </source>
</evidence>